<reference evidence="1" key="2">
    <citation type="submission" date="2024-06" db="EMBL/GenBank/DDBJ databases">
        <authorList>
            <person name="Petrova K.O."/>
            <person name="Toshchakov S.V."/>
            <person name="Boltjanskaja Y.V."/>
            <person name="Kevbrin V."/>
        </authorList>
    </citation>
    <scope>NUCLEOTIDE SEQUENCE</scope>
    <source>
        <strain evidence="1">Z-910T</strain>
    </source>
</reference>
<name>A0AAU7VQE2_9FIRM</name>
<gene>
    <name evidence="1" type="ORF">PRVXT_001257</name>
</gene>
<evidence type="ECO:0000313" key="1">
    <source>
        <dbReference type="EMBL" id="XBX76082.1"/>
    </source>
</evidence>
<reference evidence="1" key="1">
    <citation type="journal article" date="2013" name="Extremophiles">
        <title>Proteinivorax tanatarense gen. nov., sp. nov., an anaerobic, haloalkaliphilic, proteolytic bacterium isolated from a decaying algal bloom, and proposal of Proteinivoraceae fam. nov.</title>
        <authorList>
            <person name="Kevbrin V."/>
            <person name="Boltyanskaya Y."/>
            <person name="Zhilina T."/>
            <person name="Kolganova T."/>
            <person name="Lavrentjeva E."/>
            <person name="Kuznetsov B."/>
        </authorList>
    </citation>
    <scope>NUCLEOTIDE SEQUENCE</scope>
    <source>
        <strain evidence="1">Z-910T</strain>
    </source>
</reference>
<evidence type="ECO:0008006" key="2">
    <source>
        <dbReference type="Google" id="ProtNLM"/>
    </source>
</evidence>
<dbReference type="EMBL" id="CP158367">
    <property type="protein sequence ID" value="XBX76082.1"/>
    <property type="molecule type" value="Genomic_DNA"/>
</dbReference>
<proteinExistence type="predicted"/>
<organism evidence="1">
    <name type="scientific">Proteinivorax tanatarense</name>
    <dbReference type="NCBI Taxonomy" id="1260629"/>
    <lineage>
        <taxon>Bacteria</taxon>
        <taxon>Bacillati</taxon>
        <taxon>Bacillota</taxon>
        <taxon>Clostridia</taxon>
        <taxon>Eubacteriales</taxon>
        <taxon>Proteinivoracaceae</taxon>
        <taxon>Proteinivorax</taxon>
    </lineage>
</organism>
<dbReference type="AlphaFoldDB" id="A0AAU7VQE2"/>
<protein>
    <recommendedName>
        <fullName evidence="2">Nicotianamine synthase protein</fullName>
    </recommendedName>
</protein>
<dbReference type="RefSeq" id="WP_350344816.1">
    <property type="nucleotide sequence ID" value="NZ_CP158367.1"/>
</dbReference>
<dbReference type="InterPro" id="IPR029063">
    <property type="entry name" value="SAM-dependent_MTases_sf"/>
</dbReference>
<dbReference type="Gene3D" id="3.40.50.150">
    <property type="entry name" value="Vaccinia Virus protein VP39"/>
    <property type="match status" value="1"/>
</dbReference>
<sequence length="184" mass="20911">MWISRFTQWCECKMCSIKPVRELYSYAYKKVVMEEIDLAELNKADNVLFIGGGAIPYSAMYISEYCSKVTVLDCDKCCATKAQQLIKSLDLKNIDVKYINGKHFDFSSYSIIFVPLQAEPKGEILKSIAETAPKDAKILIRSPKPSSKCYTTLDNAPIKLKKFRSLNQLTFDKTFLCSVKDITL</sequence>
<accession>A0AAU7VQE2</accession>
<dbReference type="SUPFAM" id="SSF53335">
    <property type="entry name" value="S-adenosyl-L-methionine-dependent methyltransferases"/>
    <property type="match status" value="1"/>
</dbReference>